<dbReference type="InterPro" id="IPR006224">
    <property type="entry name" value="PsdUridine_synth_RluA-like_CS"/>
</dbReference>
<evidence type="ECO:0000256" key="1">
    <source>
        <dbReference type="ARBA" id="ARBA00000073"/>
    </source>
</evidence>
<evidence type="ECO:0000256" key="2">
    <source>
        <dbReference type="ARBA" id="ARBA00010876"/>
    </source>
</evidence>
<dbReference type="InterPro" id="IPR050188">
    <property type="entry name" value="RluA_PseudoU_synthase"/>
</dbReference>
<dbReference type="NCBIfam" id="TIGR00005">
    <property type="entry name" value="rluA_subfam"/>
    <property type="match status" value="1"/>
</dbReference>
<reference evidence="7 8" key="1">
    <citation type="journal article" date="2016" name="Front. Microbiol.">
        <title>Microevolution Analysis of Bacillus coahuilensis Unveils Differences in Phosphorus Acquisition Strategies and Their Regulation.</title>
        <authorList>
            <person name="Gomez-Lunar Z."/>
            <person name="Hernandez-Gonzalez I."/>
            <person name="Rodriguez-Torres M.D."/>
            <person name="Souza V."/>
            <person name="Olmedo-Alvarez G."/>
        </authorList>
    </citation>
    <scope>NUCLEOTIDE SEQUENCE [LARGE SCALE GENOMIC DNA]</scope>
    <source>
        <strain evidence="8">p1.1.43</strain>
    </source>
</reference>
<dbReference type="AlphaFoldDB" id="A0A147KA83"/>
<protein>
    <recommendedName>
        <fullName evidence="5">Pseudouridine synthase</fullName>
        <ecNumber evidence="5">5.4.99.-</ecNumber>
    </recommendedName>
</protein>
<dbReference type="PROSITE" id="PS01129">
    <property type="entry name" value="PSI_RLU"/>
    <property type="match status" value="1"/>
</dbReference>
<dbReference type="SUPFAM" id="SSF55120">
    <property type="entry name" value="Pseudouridine synthase"/>
    <property type="match status" value="1"/>
</dbReference>
<evidence type="ECO:0000313" key="7">
    <source>
        <dbReference type="EMBL" id="KUP07538.1"/>
    </source>
</evidence>
<evidence type="ECO:0000256" key="3">
    <source>
        <dbReference type="ARBA" id="ARBA00023235"/>
    </source>
</evidence>
<dbReference type="CDD" id="cd02869">
    <property type="entry name" value="PseudoU_synth_RluA_like"/>
    <property type="match status" value="1"/>
</dbReference>
<dbReference type="GO" id="GO:0000455">
    <property type="term" value="P:enzyme-directed rRNA pseudouridine synthesis"/>
    <property type="evidence" value="ECO:0007669"/>
    <property type="project" value="TreeGrafter"/>
</dbReference>
<evidence type="ECO:0000256" key="4">
    <source>
        <dbReference type="PIRSR" id="PIRSR606225-1"/>
    </source>
</evidence>
<proteinExistence type="inferred from homology"/>
<gene>
    <name evidence="7" type="ORF">Q75_04715</name>
</gene>
<keyword evidence="3 5" id="KW-0413">Isomerase</keyword>
<dbReference type="InterPro" id="IPR020103">
    <property type="entry name" value="PsdUridine_synth_cat_dom_sf"/>
</dbReference>
<dbReference type="Pfam" id="PF00849">
    <property type="entry name" value="PseudoU_synth_2"/>
    <property type="match status" value="1"/>
</dbReference>
<comment type="catalytic activity">
    <reaction evidence="1 5">
        <text>a uridine in RNA = a pseudouridine in RNA</text>
        <dbReference type="Rhea" id="RHEA:48348"/>
        <dbReference type="Rhea" id="RHEA-COMP:12068"/>
        <dbReference type="Rhea" id="RHEA-COMP:12069"/>
        <dbReference type="ChEBI" id="CHEBI:65314"/>
        <dbReference type="ChEBI" id="CHEBI:65315"/>
    </reaction>
</comment>
<dbReference type="Gene3D" id="3.30.2350.10">
    <property type="entry name" value="Pseudouridine synthase"/>
    <property type="match status" value="1"/>
</dbReference>
<feature type="domain" description="Pseudouridine synthase RsuA/RluA-like" evidence="6">
    <location>
        <begin position="89"/>
        <end position="240"/>
    </location>
</feature>
<evidence type="ECO:0000259" key="6">
    <source>
        <dbReference type="Pfam" id="PF00849"/>
    </source>
</evidence>
<dbReference type="STRING" id="1150625.Q75_04715"/>
<dbReference type="GO" id="GO:0140098">
    <property type="term" value="F:catalytic activity, acting on RNA"/>
    <property type="evidence" value="ECO:0007669"/>
    <property type="project" value="UniProtKB-ARBA"/>
</dbReference>
<dbReference type="EMBL" id="LDYG01000021">
    <property type="protein sequence ID" value="KUP07538.1"/>
    <property type="molecule type" value="Genomic_DNA"/>
</dbReference>
<comment type="similarity">
    <text evidence="2 5">Belongs to the pseudouridine synthase RluA family.</text>
</comment>
<dbReference type="PATRIC" id="fig|1150625.3.peg.987"/>
<dbReference type="InterPro" id="IPR006225">
    <property type="entry name" value="PsdUridine_synth_RluC/D"/>
</dbReference>
<sequence length="298" mass="33776">MKAYTKEWTVSGNEGLTIKEFLKGEGISKSALAFVKFHGGEIIVNEVERTVRYILQKGDRLKVTFPPEVPSGGLKPENIPLTIVYEDEHVLVVNKPARMNTIPSKEHPTGSLANALLFYYEKIGLPSTVHIVTRLDRDTSGLVLIAKHQFVHGKLSLLQQQKKVNREYEALSEGTFKEPYGKIELPIGRKDTSIIEREVRHDGKYACTYYSVLQNFQNFSHVKLKLETGRTHQIRVHLSHIGHPLVGDTLYGGGSKWLKRQALHCSSLSFFHPFLKEELHLKCQLPKDIKKLVKNGSE</sequence>
<dbReference type="RefSeq" id="WP_059350569.1">
    <property type="nucleotide sequence ID" value="NZ_LDYG01000021.1"/>
</dbReference>
<dbReference type="PANTHER" id="PTHR21600">
    <property type="entry name" value="MITOCHONDRIAL RNA PSEUDOURIDINE SYNTHASE"/>
    <property type="match status" value="1"/>
</dbReference>
<comment type="function">
    <text evidence="5">Responsible for synthesis of pseudouridine from uracil.</text>
</comment>
<dbReference type="GO" id="GO:0009982">
    <property type="term" value="F:pseudouridine synthase activity"/>
    <property type="evidence" value="ECO:0007669"/>
    <property type="project" value="InterPro"/>
</dbReference>
<feature type="active site" evidence="4">
    <location>
        <position position="136"/>
    </location>
</feature>
<organism evidence="7 8">
    <name type="scientific">Bacillus coahuilensis p1.1.43</name>
    <dbReference type="NCBI Taxonomy" id="1150625"/>
    <lineage>
        <taxon>Bacteria</taxon>
        <taxon>Bacillati</taxon>
        <taxon>Bacillota</taxon>
        <taxon>Bacilli</taxon>
        <taxon>Bacillales</taxon>
        <taxon>Bacillaceae</taxon>
        <taxon>Bacillus</taxon>
    </lineage>
</organism>
<keyword evidence="8" id="KW-1185">Reference proteome</keyword>
<dbReference type="Proteomes" id="UP000074108">
    <property type="component" value="Unassembled WGS sequence"/>
</dbReference>
<dbReference type="PANTHER" id="PTHR21600:SF35">
    <property type="entry name" value="PSEUDOURIDINE SYNTHASE"/>
    <property type="match status" value="1"/>
</dbReference>
<dbReference type="EC" id="5.4.99.-" evidence="5"/>
<name>A0A147KA83_9BACI</name>
<evidence type="ECO:0000256" key="5">
    <source>
        <dbReference type="RuleBase" id="RU362028"/>
    </source>
</evidence>
<dbReference type="InterPro" id="IPR006145">
    <property type="entry name" value="PsdUridine_synth_RsuA/RluA"/>
</dbReference>
<dbReference type="FunFam" id="3.30.2350.10:FF:000005">
    <property type="entry name" value="Pseudouridine synthase"/>
    <property type="match status" value="1"/>
</dbReference>
<comment type="caution">
    <text evidence="7">The sequence shown here is derived from an EMBL/GenBank/DDBJ whole genome shotgun (WGS) entry which is preliminary data.</text>
</comment>
<evidence type="ECO:0000313" key="8">
    <source>
        <dbReference type="Proteomes" id="UP000074108"/>
    </source>
</evidence>
<dbReference type="GO" id="GO:0003723">
    <property type="term" value="F:RNA binding"/>
    <property type="evidence" value="ECO:0007669"/>
    <property type="project" value="InterPro"/>
</dbReference>
<accession>A0A147KA83</accession>